<comment type="similarity">
    <text evidence="3">Belongs to the nitronate monooxygenase family. NMO class I subfamily.</text>
</comment>
<evidence type="ECO:0000256" key="11">
    <source>
        <dbReference type="ARBA" id="ARBA00031155"/>
    </source>
</evidence>
<comment type="function">
    <text evidence="2">Nitronate monooxygenase that uses molecular oxygen to catalyze the oxidative denitrification of alkyl nitronates. Acts on propionate 3-nitronate (P3N), the presumed physiological substrate. Probably functions in the detoxification of P3N, a metabolic poison produced by plants and fungi as a defense mechanism.</text>
</comment>
<evidence type="ECO:0000256" key="6">
    <source>
        <dbReference type="ARBA" id="ARBA00022630"/>
    </source>
</evidence>
<dbReference type="PANTHER" id="PTHR42747">
    <property type="entry name" value="NITRONATE MONOOXYGENASE-RELATED"/>
    <property type="match status" value="1"/>
</dbReference>
<keyword evidence="8" id="KW-0547">Nucleotide-binding</keyword>
<evidence type="ECO:0000256" key="1">
    <source>
        <dbReference type="ARBA" id="ARBA00001917"/>
    </source>
</evidence>
<dbReference type="GO" id="GO:0000166">
    <property type="term" value="F:nucleotide binding"/>
    <property type="evidence" value="ECO:0007669"/>
    <property type="project" value="UniProtKB-KW"/>
</dbReference>
<dbReference type="EMBL" id="CP031264">
    <property type="protein sequence ID" value="AXI81311.1"/>
    <property type="molecule type" value="Genomic_DNA"/>
</dbReference>
<dbReference type="SUPFAM" id="SSF51412">
    <property type="entry name" value="Inosine monophosphate dehydrogenase (IMPDH)"/>
    <property type="match status" value="1"/>
</dbReference>
<evidence type="ECO:0000313" key="13">
    <source>
        <dbReference type="EMBL" id="AXI81311.1"/>
    </source>
</evidence>
<dbReference type="OrthoDB" id="9778912at2"/>
<proteinExistence type="inferred from homology"/>
<evidence type="ECO:0000256" key="7">
    <source>
        <dbReference type="ARBA" id="ARBA00022643"/>
    </source>
</evidence>
<dbReference type="Pfam" id="PF03060">
    <property type="entry name" value="NMO"/>
    <property type="match status" value="1"/>
</dbReference>
<dbReference type="GO" id="GO:0018580">
    <property type="term" value="F:nitronate monooxygenase activity"/>
    <property type="evidence" value="ECO:0007669"/>
    <property type="project" value="InterPro"/>
</dbReference>
<keyword evidence="5" id="KW-0216">Detoxification</keyword>
<evidence type="ECO:0000256" key="3">
    <source>
        <dbReference type="ARBA" id="ARBA00009881"/>
    </source>
</evidence>
<dbReference type="KEGG" id="stri:C7M71_009965"/>
<dbReference type="PANTHER" id="PTHR42747:SF3">
    <property type="entry name" value="NITRONATE MONOOXYGENASE-RELATED"/>
    <property type="match status" value="1"/>
</dbReference>
<evidence type="ECO:0000256" key="5">
    <source>
        <dbReference type="ARBA" id="ARBA00022575"/>
    </source>
</evidence>
<dbReference type="InterPro" id="IPR004136">
    <property type="entry name" value="NMO"/>
</dbReference>
<organism evidence="13 14">
    <name type="scientific">Peterkaempfera bronchialis</name>
    <dbReference type="NCBI Taxonomy" id="2126346"/>
    <lineage>
        <taxon>Bacteria</taxon>
        <taxon>Bacillati</taxon>
        <taxon>Actinomycetota</taxon>
        <taxon>Actinomycetes</taxon>
        <taxon>Kitasatosporales</taxon>
        <taxon>Streptomycetaceae</taxon>
        <taxon>Peterkaempfera</taxon>
    </lineage>
</organism>
<dbReference type="Gene3D" id="3.20.20.70">
    <property type="entry name" value="Aldolase class I"/>
    <property type="match status" value="1"/>
</dbReference>
<sequence>MPRTLLSRLPHPVVQAPMAGGSSTPALAAAVSGAGGLGFLAAGYKSPQTLREEIALTRTLTDAPFGVNVFAPTQPAPHAAQAAARYREELAGEARRYDTALPPVPDWDDDCYADKLDVLAETAVPLVSFTFGCPDPDVIARLQSAGTEIAVTVTSPEEGVAALRAGADILVVQGPEAGGHRGSFEPLGVTDTGPSLLELLPEVRKAVEEDGARMPLLAAGGVMDGAGLASVLAAGAAAAQLGTAFLATPESGAHPVHKSALTDPRWTENGAFGSSTTVTTAFTGRPARALVNRFVAEHRAAAPSACYPLLHHLTAPLRRAAAARGDADGMALWAGTGHRLARTLPAADLVELLVTELAAAMETPYGHRAAP</sequence>
<dbReference type="GO" id="GO:0009636">
    <property type="term" value="P:response to toxic substance"/>
    <property type="evidence" value="ECO:0007669"/>
    <property type="project" value="UniProtKB-KW"/>
</dbReference>
<evidence type="ECO:0000256" key="4">
    <source>
        <dbReference type="ARBA" id="ARBA00013457"/>
    </source>
</evidence>
<accession>A0A345T5Q6</accession>
<dbReference type="FunFam" id="3.20.20.70:FF:000154">
    <property type="entry name" value="Probable nitronate monooxygenase"/>
    <property type="match status" value="1"/>
</dbReference>
<evidence type="ECO:0000256" key="2">
    <source>
        <dbReference type="ARBA" id="ARBA00003535"/>
    </source>
</evidence>
<keyword evidence="9" id="KW-0560">Oxidoreductase</keyword>
<dbReference type="Proteomes" id="UP000249340">
    <property type="component" value="Chromosome"/>
</dbReference>
<comment type="cofactor">
    <cofactor evidence="1">
        <name>FMN</name>
        <dbReference type="ChEBI" id="CHEBI:58210"/>
    </cofactor>
</comment>
<evidence type="ECO:0000313" key="14">
    <source>
        <dbReference type="Proteomes" id="UP000249340"/>
    </source>
</evidence>
<reference evidence="14" key="1">
    <citation type="submission" date="2018-07" db="EMBL/GenBank/DDBJ databases">
        <title>Streptacidiphilus bronchialis DSM 106435 chromosome.</title>
        <authorList>
            <person name="Batra D."/>
            <person name="Gulvik C.A."/>
        </authorList>
    </citation>
    <scope>NUCLEOTIDE SEQUENCE [LARGE SCALE GENOMIC DNA]</scope>
    <source>
        <strain evidence="14">DSM 106435</strain>
    </source>
</reference>
<keyword evidence="6" id="KW-0285">Flavoprotein</keyword>
<keyword evidence="7" id="KW-0288">FMN</keyword>
<dbReference type="CDD" id="cd04730">
    <property type="entry name" value="NPD_like"/>
    <property type="match status" value="1"/>
</dbReference>
<name>A0A345T5Q6_9ACTN</name>
<dbReference type="AlphaFoldDB" id="A0A345T5Q6"/>
<comment type="catalytic activity">
    <reaction evidence="12">
        <text>3 propionate 3-nitronate + 3 O2 + H2O = 3 3-oxopropanoate + 2 nitrate + nitrite + H2O2 + 3 H(+)</text>
        <dbReference type="Rhea" id="RHEA:57332"/>
        <dbReference type="ChEBI" id="CHEBI:15377"/>
        <dbReference type="ChEBI" id="CHEBI:15378"/>
        <dbReference type="ChEBI" id="CHEBI:15379"/>
        <dbReference type="ChEBI" id="CHEBI:16240"/>
        <dbReference type="ChEBI" id="CHEBI:16301"/>
        <dbReference type="ChEBI" id="CHEBI:17632"/>
        <dbReference type="ChEBI" id="CHEBI:33190"/>
        <dbReference type="ChEBI" id="CHEBI:136067"/>
    </reaction>
</comment>
<evidence type="ECO:0000256" key="8">
    <source>
        <dbReference type="ARBA" id="ARBA00022741"/>
    </source>
</evidence>
<keyword evidence="10 13" id="KW-0503">Monooxygenase</keyword>
<keyword evidence="14" id="KW-1185">Reference proteome</keyword>
<protein>
    <recommendedName>
        <fullName evidence="4">Probable nitronate monooxygenase</fullName>
    </recommendedName>
    <alternativeName>
        <fullName evidence="11">Propionate 3-nitronate monooxygenase</fullName>
    </alternativeName>
</protein>
<evidence type="ECO:0000256" key="12">
    <source>
        <dbReference type="ARBA" id="ARBA00049401"/>
    </source>
</evidence>
<evidence type="ECO:0000256" key="10">
    <source>
        <dbReference type="ARBA" id="ARBA00023033"/>
    </source>
</evidence>
<dbReference type="InterPro" id="IPR013785">
    <property type="entry name" value="Aldolase_TIM"/>
</dbReference>
<evidence type="ECO:0000256" key="9">
    <source>
        <dbReference type="ARBA" id="ARBA00023002"/>
    </source>
</evidence>
<gene>
    <name evidence="13" type="ORF">C7M71_009965</name>
</gene>